<sequence>MRTHQEVLLETGIGLCEISYPSIRGAQHWRLWKESMQENYSNKDTGKRFTTEFKCIHFLLLNTLALGTYGQKLVCNCLLDTIANWSPLRQDVANELRLSGAVTQ</sequence>
<dbReference type="Proteomes" id="UP000054632">
    <property type="component" value="Unassembled WGS sequence"/>
</dbReference>
<protein>
    <submittedName>
        <fullName evidence="1">Uncharacterized protein</fullName>
    </submittedName>
</protein>
<dbReference type="EMBL" id="JYDR01000037">
    <property type="protein sequence ID" value="KRY73140.1"/>
    <property type="molecule type" value="Genomic_DNA"/>
</dbReference>
<evidence type="ECO:0000313" key="1">
    <source>
        <dbReference type="EMBL" id="KRY73140.1"/>
    </source>
</evidence>
<organism evidence="1 2">
    <name type="scientific">Trichinella pseudospiralis</name>
    <name type="common">Parasitic roundworm</name>
    <dbReference type="NCBI Taxonomy" id="6337"/>
    <lineage>
        <taxon>Eukaryota</taxon>
        <taxon>Metazoa</taxon>
        <taxon>Ecdysozoa</taxon>
        <taxon>Nematoda</taxon>
        <taxon>Enoplea</taxon>
        <taxon>Dorylaimia</taxon>
        <taxon>Trichinellida</taxon>
        <taxon>Trichinellidae</taxon>
        <taxon>Trichinella</taxon>
    </lineage>
</organism>
<name>A0A0V1EH50_TRIPS</name>
<proteinExistence type="predicted"/>
<gene>
    <name evidence="1" type="ORF">T4A_6881</name>
</gene>
<accession>A0A0V1EH50</accession>
<reference evidence="1 2" key="1">
    <citation type="submission" date="2015-01" db="EMBL/GenBank/DDBJ databases">
        <title>Evolution of Trichinella species and genotypes.</title>
        <authorList>
            <person name="Korhonen P.K."/>
            <person name="Edoardo P."/>
            <person name="Giuseppe L.R."/>
            <person name="Gasser R.B."/>
        </authorList>
    </citation>
    <scope>NUCLEOTIDE SEQUENCE [LARGE SCALE GENOMIC DNA]</scope>
    <source>
        <strain evidence="1">ISS13</strain>
    </source>
</reference>
<comment type="caution">
    <text evidence="1">The sequence shown here is derived from an EMBL/GenBank/DDBJ whole genome shotgun (WGS) entry which is preliminary data.</text>
</comment>
<evidence type="ECO:0000313" key="2">
    <source>
        <dbReference type="Proteomes" id="UP000054632"/>
    </source>
</evidence>
<dbReference type="AlphaFoldDB" id="A0A0V1EH50"/>